<organism evidence="3 4">
    <name type="scientific">Caenorhabditis elegans</name>
    <dbReference type="NCBI Taxonomy" id="6239"/>
    <lineage>
        <taxon>Eukaryota</taxon>
        <taxon>Metazoa</taxon>
        <taxon>Ecdysozoa</taxon>
        <taxon>Nematoda</taxon>
        <taxon>Chromadorea</taxon>
        <taxon>Rhabditida</taxon>
        <taxon>Rhabditina</taxon>
        <taxon>Rhabditomorpha</taxon>
        <taxon>Rhabditoidea</taxon>
        <taxon>Rhabditidae</taxon>
        <taxon>Peloderinae</taxon>
        <taxon>Caenorhabditis</taxon>
    </lineage>
</organism>
<dbReference type="AlphaFoldDB" id="Q9XWA9"/>
<evidence type="ECO:0000313" key="3">
    <source>
        <dbReference type="EMBL" id="CAA22054.1"/>
    </source>
</evidence>
<evidence type="ECO:0000313" key="5">
    <source>
        <dbReference type="WormBase" id="Y106G6G.4"/>
    </source>
</evidence>
<keyword evidence="2" id="KW-1133">Transmembrane helix</keyword>
<proteinExistence type="predicted"/>
<protein>
    <submittedName>
        <fullName evidence="3">Teneurin-m</fullName>
    </submittedName>
</protein>
<feature type="region of interest" description="Disordered" evidence="1">
    <location>
        <begin position="151"/>
        <end position="201"/>
    </location>
</feature>
<dbReference type="EMBL" id="BX284601">
    <property type="protein sequence ID" value="CAA22054.1"/>
    <property type="molecule type" value="Genomic_DNA"/>
</dbReference>
<sequence length="315" mass="33313">MSNDYEYLGNDSQMPPPPPQTPVAPRPPKNAHPDLLSGLDATPALKANDDVDLESNRPPRMDLNNLSFSDGVNPKRSEQSVVPISRSSESDEHVQNNGAKNKKKYKRKNSKFGTCWCCFAAVTIFLAVICILGLGAMLLLNEFLAEEDTKSDALTGGSNTTNTTTAPPATNSTQIISTLRPPLNRSTSSTDVKENGTTHVTSANLTGTTKIPVIVTTIGFTITSTDPPPTTNSSNSTVESVTSVIPINSSTVPVLNTTLQTSTLAESSSQSVVTVAVTDAIVANSTDIPDPITAKLNGTASTADRDNAFEDGEDY</sequence>
<keyword evidence="4" id="KW-1185">Reference proteome</keyword>
<dbReference type="PIR" id="T26422">
    <property type="entry name" value="T26422"/>
</dbReference>
<dbReference type="WormBase" id="Y106G6G.4">
    <property type="protein sequence ID" value="CE23214"/>
    <property type="gene ID" value="WBGene00013713"/>
</dbReference>
<name>Q9XWA9_CAEEL</name>
<feature type="compositionally biased region" description="Pro residues" evidence="1">
    <location>
        <begin position="14"/>
        <end position="30"/>
    </location>
</feature>
<dbReference type="SMR" id="Q9XWA9"/>
<keyword evidence="2" id="KW-0812">Transmembrane</keyword>
<evidence type="ECO:0000256" key="1">
    <source>
        <dbReference type="SAM" id="MobiDB-lite"/>
    </source>
</evidence>
<dbReference type="Proteomes" id="UP000001940">
    <property type="component" value="Chromosome I"/>
</dbReference>
<dbReference type="PaxDb" id="6239-Y106G6G.4"/>
<feature type="region of interest" description="Disordered" evidence="1">
    <location>
        <begin position="1"/>
        <end position="104"/>
    </location>
</feature>
<evidence type="ECO:0000313" key="4">
    <source>
        <dbReference type="Proteomes" id="UP000001940"/>
    </source>
</evidence>
<dbReference type="InParanoid" id="Q9XWA9"/>
<dbReference type="STRING" id="6239.Y106G6G.4.1"/>
<feature type="compositionally biased region" description="Low complexity" evidence="1">
    <location>
        <begin position="155"/>
        <end position="173"/>
    </location>
</feature>
<dbReference type="UCSC" id="Y106G6G.4">
    <property type="organism name" value="c. elegans"/>
</dbReference>
<feature type="transmembrane region" description="Helical" evidence="2">
    <location>
        <begin position="112"/>
        <end position="140"/>
    </location>
</feature>
<evidence type="ECO:0000256" key="2">
    <source>
        <dbReference type="SAM" id="Phobius"/>
    </source>
</evidence>
<dbReference type="OMA" id="PMIPRAP"/>
<gene>
    <name evidence="3" type="ORF">CELE_Y106G6G.4</name>
    <name evidence="3 5" type="ORF">Y106G6G.4</name>
</gene>
<keyword evidence="2" id="KW-0472">Membrane</keyword>
<dbReference type="OrthoDB" id="10627911at2759"/>
<dbReference type="HOGENOM" id="CLU_883475_0_0_1"/>
<dbReference type="AGR" id="WB:WBGene00013713"/>
<dbReference type="Bgee" id="WBGene00013713">
    <property type="expression patterns" value="Expressed in larva and 3 other cell types or tissues"/>
</dbReference>
<accession>Q9XWA9</accession>
<reference evidence="3 4" key="1">
    <citation type="journal article" date="1998" name="Science">
        <title>Genome sequence of the nematode C. elegans: a platform for investigating biology.</title>
        <authorList>
            <consortium name="The C. elegans sequencing consortium"/>
            <person name="Sulson J.E."/>
            <person name="Waterston R."/>
        </authorList>
    </citation>
    <scope>NUCLEOTIDE SEQUENCE [LARGE SCALE GENOMIC DNA]</scope>
    <source>
        <strain evidence="3 4">Bristol N2</strain>
    </source>
</reference>